<dbReference type="Proteomes" id="UP000298663">
    <property type="component" value="Unassembled WGS sequence"/>
</dbReference>
<reference evidence="2 3" key="1">
    <citation type="journal article" date="2015" name="Genome Biol.">
        <title>Comparative genomics of Steinernema reveals deeply conserved gene regulatory networks.</title>
        <authorList>
            <person name="Dillman A.R."/>
            <person name="Macchietto M."/>
            <person name="Porter C.F."/>
            <person name="Rogers A."/>
            <person name="Williams B."/>
            <person name="Antoshechkin I."/>
            <person name="Lee M.M."/>
            <person name="Goodwin Z."/>
            <person name="Lu X."/>
            <person name="Lewis E.E."/>
            <person name="Goodrich-Blair H."/>
            <person name="Stock S.P."/>
            <person name="Adams B.J."/>
            <person name="Sternberg P.W."/>
            <person name="Mortazavi A."/>
        </authorList>
    </citation>
    <scope>NUCLEOTIDE SEQUENCE [LARGE SCALE GENOMIC DNA]</scope>
    <source>
        <strain evidence="2 3">ALL</strain>
    </source>
</reference>
<evidence type="ECO:0000313" key="2">
    <source>
        <dbReference type="EMBL" id="TKR83080.1"/>
    </source>
</evidence>
<dbReference type="OrthoDB" id="5861823at2759"/>
<sequence length="260" mass="28123">MTKRVSVTTEIVSATVDIVALELVSVRLLLLGCLTVNSGSGQCGLGQINVNGFCYSLAGYLQRCDTGEQCSFPGGICITNVCRCTPGFVFSNNECQVDSNVIPPLIKACNANQVFINQQCLSIAGVNGPCFYDLQCQEPGNSLLFCSNGFCQYRSGGNGLPVCQAPGMQPEIVNGVAKNCLQQYCSAGYQCEYNRNYRGGQYICCGSSNSGFYGAIKMYPGMNKPLQCFAINSCTFVDYPHCVFSQRYGHNVCCSKKNCY</sequence>
<feature type="domain" description="EB" evidence="1">
    <location>
        <begin position="43"/>
        <end position="95"/>
    </location>
</feature>
<organism evidence="2 3">
    <name type="scientific">Steinernema carpocapsae</name>
    <name type="common">Entomopathogenic nematode</name>
    <dbReference type="NCBI Taxonomy" id="34508"/>
    <lineage>
        <taxon>Eukaryota</taxon>
        <taxon>Metazoa</taxon>
        <taxon>Ecdysozoa</taxon>
        <taxon>Nematoda</taxon>
        <taxon>Chromadorea</taxon>
        <taxon>Rhabditida</taxon>
        <taxon>Tylenchina</taxon>
        <taxon>Panagrolaimomorpha</taxon>
        <taxon>Strongyloidoidea</taxon>
        <taxon>Steinernematidae</taxon>
        <taxon>Steinernema</taxon>
    </lineage>
</organism>
<accession>A0A4U5NJY1</accession>
<evidence type="ECO:0000313" key="3">
    <source>
        <dbReference type="Proteomes" id="UP000298663"/>
    </source>
</evidence>
<reference evidence="2 3" key="2">
    <citation type="journal article" date="2019" name="G3 (Bethesda)">
        <title>Hybrid Assembly of the Genome of the Entomopathogenic Nematode Steinernema carpocapsae Identifies the X-Chromosome.</title>
        <authorList>
            <person name="Serra L."/>
            <person name="Macchietto M."/>
            <person name="Macias-Munoz A."/>
            <person name="McGill C.J."/>
            <person name="Rodriguez I.M."/>
            <person name="Rodriguez B."/>
            <person name="Murad R."/>
            <person name="Mortazavi A."/>
        </authorList>
    </citation>
    <scope>NUCLEOTIDE SEQUENCE [LARGE SCALE GENOMIC DNA]</scope>
    <source>
        <strain evidence="2 3">ALL</strain>
    </source>
</reference>
<name>A0A4U5NJY1_STECR</name>
<comment type="caution">
    <text evidence="2">The sequence shown here is derived from an EMBL/GenBank/DDBJ whole genome shotgun (WGS) entry which is preliminary data.</text>
</comment>
<dbReference type="AlphaFoldDB" id="A0A4U5NJY1"/>
<dbReference type="Pfam" id="PF01683">
    <property type="entry name" value="EB"/>
    <property type="match status" value="2"/>
</dbReference>
<protein>
    <recommendedName>
        <fullName evidence="1">EB domain-containing protein</fullName>
    </recommendedName>
</protein>
<dbReference type="InterPro" id="IPR006149">
    <property type="entry name" value="EB_dom"/>
</dbReference>
<feature type="domain" description="EB" evidence="1">
    <location>
        <begin position="109"/>
        <end position="152"/>
    </location>
</feature>
<dbReference type="EMBL" id="AZBU02000004">
    <property type="protein sequence ID" value="TKR83080.1"/>
    <property type="molecule type" value="Genomic_DNA"/>
</dbReference>
<gene>
    <name evidence="2" type="ORF">L596_016731</name>
</gene>
<keyword evidence="3" id="KW-1185">Reference proteome</keyword>
<proteinExistence type="predicted"/>
<evidence type="ECO:0000259" key="1">
    <source>
        <dbReference type="Pfam" id="PF01683"/>
    </source>
</evidence>